<keyword evidence="2" id="KW-0732">Signal</keyword>
<gene>
    <name evidence="3" type="ORF">EDC63_11634</name>
</gene>
<keyword evidence="4" id="KW-1185">Reference proteome</keyword>
<comment type="caution">
    <text evidence="3">The sequence shown here is derived from an EMBL/GenBank/DDBJ whole genome shotgun (WGS) entry which is preliminary data.</text>
</comment>
<organism evidence="3 4">
    <name type="scientific">Sulfurirhabdus autotrophica</name>
    <dbReference type="NCBI Taxonomy" id="1706046"/>
    <lineage>
        <taxon>Bacteria</taxon>
        <taxon>Pseudomonadati</taxon>
        <taxon>Pseudomonadota</taxon>
        <taxon>Betaproteobacteria</taxon>
        <taxon>Nitrosomonadales</taxon>
        <taxon>Sulfuricellaceae</taxon>
        <taxon>Sulfurirhabdus</taxon>
    </lineage>
</organism>
<sequence length="126" mass="14288">MNALKNTFVTVIGLVLASVAASSAFAQPGVHHGEAHAHRVNAATRDPGVNRHQIHQHERIQQGVRSGELTHSEAKNLRSEQRSIRQEERQYKSDGVLTRDERKDLHQDQRAASKDIYNEKHDAERR</sequence>
<dbReference type="Proteomes" id="UP000295367">
    <property type="component" value="Unassembled WGS sequence"/>
</dbReference>
<reference evidence="3 4" key="1">
    <citation type="submission" date="2019-03" db="EMBL/GenBank/DDBJ databases">
        <title>Genomic Encyclopedia of Type Strains, Phase IV (KMG-IV): sequencing the most valuable type-strain genomes for metagenomic binning, comparative biology and taxonomic classification.</title>
        <authorList>
            <person name="Goeker M."/>
        </authorList>
    </citation>
    <scope>NUCLEOTIDE SEQUENCE [LARGE SCALE GENOMIC DNA]</scope>
    <source>
        <strain evidence="3 4">DSM 100309</strain>
    </source>
</reference>
<dbReference type="OrthoDB" id="5950533at2"/>
<evidence type="ECO:0000256" key="2">
    <source>
        <dbReference type="SAM" id="SignalP"/>
    </source>
</evidence>
<feature type="compositionally biased region" description="Basic and acidic residues" evidence="1">
    <location>
        <begin position="68"/>
        <end position="126"/>
    </location>
</feature>
<dbReference type="EMBL" id="SMCO01000016">
    <property type="protein sequence ID" value="TCV83284.1"/>
    <property type="molecule type" value="Genomic_DNA"/>
</dbReference>
<evidence type="ECO:0000313" key="3">
    <source>
        <dbReference type="EMBL" id="TCV83284.1"/>
    </source>
</evidence>
<feature type="chain" id="PRO_5020427294" description="Lipoprotein" evidence="2">
    <location>
        <begin position="27"/>
        <end position="126"/>
    </location>
</feature>
<proteinExistence type="predicted"/>
<evidence type="ECO:0000256" key="1">
    <source>
        <dbReference type="SAM" id="MobiDB-lite"/>
    </source>
</evidence>
<feature type="region of interest" description="Disordered" evidence="1">
    <location>
        <begin position="45"/>
        <end position="126"/>
    </location>
</feature>
<dbReference type="RefSeq" id="WP_124947126.1">
    <property type="nucleotide sequence ID" value="NZ_BHVT01000065.1"/>
</dbReference>
<accession>A0A4R3XZJ4</accession>
<evidence type="ECO:0000313" key="4">
    <source>
        <dbReference type="Proteomes" id="UP000295367"/>
    </source>
</evidence>
<evidence type="ECO:0008006" key="5">
    <source>
        <dbReference type="Google" id="ProtNLM"/>
    </source>
</evidence>
<protein>
    <recommendedName>
        <fullName evidence="5">Lipoprotein</fullName>
    </recommendedName>
</protein>
<feature type="signal peptide" evidence="2">
    <location>
        <begin position="1"/>
        <end position="26"/>
    </location>
</feature>
<dbReference type="AlphaFoldDB" id="A0A4R3XZJ4"/>
<name>A0A4R3XZJ4_9PROT</name>